<evidence type="ECO:0000313" key="1">
    <source>
        <dbReference type="EMBL" id="KAH7686934.1"/>
    </source>
</evidence>
<organism evidence="1 2">
    <name type="scientific">Dioscorea alata</name>
    <name type="common">Purple yam</name>
    <dbReference type="NCBI Taxonomy" id="55571"/>
    <lineage>
        <taxon>Eukaryota</taxon>
        <taxon>Viridiplantae</taxon>
        <taxon>Streptophyta</taxon>
        <taxon>Embryophyta</taxon>
        <taxon>Tracheophyta</taxon>
        <taxon>Spermatophyta</taxon>
        <taxon>Magnoliopsida</taxon>
        <taxon>Liliopsida</taxon>
        <taxon>Dioscoreales</taxon>
        <taxon>Dioscoreaceae</taxon>
        <taxon>Dioscorea</taxon>
    </lineage>
</organism>
<gene>
    <name evidence="1" type="ORF">IHE45_04G136300</name>
</gene>
<protein>
    <submittedName>
        <fullName evidence="1">Mitochondrial calcium uniporter regulator 1 protein</fullName>
    </submittedName>
</protein>
<comment type="caution">
    <text evidence="1">The sequence shown here is derived from an EMBL/GenBank/DDBJ whole genome shotgun (WGS) entry which is preliminary data.</text>
</comment>
<keyword evidence="2" id="KW-1185">Reference proteome</keyword>
<dbReference type="EMBL" id="CM037014">
    <property type="protein sequence ID" value="KAH7686934.1"/>
    <property type="molecule type" value="Genomic_DNA"/>
</dbReference>
<reference evidence="2" key="1">
    <citation type="journal article" date="2022" name="Nat. Commun.">
        <title>Chromosome evolution and the genetic basis of agronomically important traits in greater yam.</title>
        <authorList>
            <person name="Bredeson J.V."/>
            <person name="Lyons J.B."/>
            <person name="Oniyinde I.O."/>
            <person name="Okereke N.R."/>
            <person name="Kolade O."/>
            <person name="Nnabue I."/>
            <person name="Nwadili C.O."/>
            <person name="Hribova E."/>
            <person name="Parker M."/>
            <person name="Nwogha J."/>
            <person name="Shu S."/>
            <person name="Carlson J."/>
            <person name="Kariba R."/>
            <person name="Muthemba S."/>
            <person name="Knop K."/>
            <person name="Barton G.J."/>
            <person name="Sherwood A.V."/>
            <person name="Lopez-Montes A."/>
            <person name="Asiedu R."/>
            <person name="Jamnadass R."/>
            <person name="Muchugi A."/>
            <person name="Goodstein D."/>
            <person name="Egesi C.N."/>
            <person name="Featherston J."/>
            <person name="Asfaw A."/>
            <person name="Simpson G.G."/>
            <person name="Dolezel J."/>
            <person name="Hendre P.S."/>
            <person name="Van Deynze A."/>
            <person name="Kumar P.L."/>
            <person name="Obidiegwu J.E."/>
            <person name="Bhattacharjee R."/>
            <person name="Rokhsar D.S."/>
        </authorList>
    </citation>
    <scope>NUCLEOTIDE SEQUENCE [LARGE SCALE GENOMIC DNA]</scope>
    <source>
        <strain evidence="2">cv. TDa95/00328</strain>
    </source>
</reference>
<accession>A0ACB7WFN8</accession>
<name>A0ACB7WFN8_DIOAL</name>
<dbReference type="Proteomes" id="UP000827976">
    <property type="component" value="Chromosome 4"/>
</dbReference>
<proteinExistence type="predicted"/>
<evidence type="ECO:0000313" key="2">
    <source>
        <dbReference type="Proteomes" id="UP000827976"/>
    </source>
</evidence>
<sequence length="140" mass="16107">MKRSLKFLGFHFTIRDPGEHTSNSECWAYQSVFLSVLSLLSVQSLNNIKEDMQKSQLLQDANLSKFKWHVQSSQNSYQSIFYGRYEIGKVTAGQRLDLNQGRGHIRDELCKQHWGTMALTTKNNSSYMSTSAHAKNHLHI</sequence>